<feature type="region of interest" description="Disordered" evidence="2">
    <location>
        <begin position="175"/>
        <end position="197"/>
    </location>
</feature>
<evidence type="ECO:0000313" key="3">
    <source>
        <dbReference type="EMBL" id="DAF52619.1"/>
    </source>
</evidence>
<dbReference type="InterPro" id="IPR029045">
    <property type="entry name" value="ClpP/crotonase-like_dom_sf"/>
</dbReference>
<evidence type="ECO:0000256" key="1">
    <source>
        <dbReference type="ARBA" id="ARBA00022801"/>
    </source>
</evidence>
<dbReference type="PANTHER" id="PTHR10381:SF70">
    <property type="entry name" value="ATP-DEPENDENT CLP PROTEASE PROTEOLYTIC SUBUNIT"/>
    <property type="match status" value="1"/>
</dbReference>
<dbReference type="Pfam" id="PF00574">
    <property type="entry name" value="CLP_protease"/>
    <property type="match status" value="1"/>
</dbReference>
<organism evidence="3">
    <name type="scientific">Siphoviridae sp. ctnR613</name>
    <dbReference type="NCBI Taxonomy" id="2827939"/>
    <lineage>
        <taxon>Viruses</taxon>
        <taxon>Duplodnaviria</taxon>
        <taxon>Heunggongvirae</taxon>
        <taxon>Uroviricota</taxon>
        <taxon>Caudoviricetes</taxon>
    </lineage>
</organism>
<dbReference type="GO" id="GO:0051117">
    <property type="term" value="F:ATPase binding"/>
    <property type="evidence" value="ECO:0007669"/>
    <property type="project" value="TreeGrafter"/>
</dbReference>
<dbReference type="CDD" id="cd07016">
    <property type="entry name" value="S14_ClpP_1"/>
    <property type="match status" value="1"/>
</dbReference>
<keyword evidence="1" id="KW-0378">Hydrolase</keyword>
<dbReference type="NCBIfam" id="NF045542">
    <property type="entry name" value="Clp_rel_HeadMat"/>
    <property type="match status" value="1"/>
</dbReference>
<dbReference type="GO" id="GO:0004176">
    <property type="term" value="F:ATP-dependent peptidase activity"/>
    <property type="evidence" value="ECO:0007669"/>
    <property type="project" value="TreeGrafter"/>
</dbReference>
<dbReference type="GO" id="GO:0004252">
    <property type="term" value="F:serine-type endopeptidase activity"/>
    <property type="evidence" value="ECO:0007669"/>
    <property type="project" value="TreeGrafter"/>
</dbReference>
<keyword evidence="3" id="KW-0645">Protease</keyword>
<dbReference type="PANTHER" id="PTHR10381">
    <property type="entry name" value="ATP-DEPENDENT CLP PROTEASE PROTEOLYTIC SUBUNIT"/>
    <property type="match status" value="1"/>
</dbReference>
<protein>
    <submittedName>
        <fullName evidence="3">ATP dependent Clp protease</fullName>
    </submittedName>
</protein>
<sequence>MKIQNKTSIIENKSNDIYIYGDISDWENSPTSLLDILQEIDKEKPVNLYIASYGGDVNCGLAMYNELKKLKDLTVHIQGFCFSIATVIAMASEKIVMEKGSLFLIHKPLCMTYGNADDLKQTIETLDKTEESILDIYESFSNISRDELKEVMKNEKAMNGQEASAIFKNIVVEEDNEEKKEEQQQNNEDIELEIELA</sequence>
<feature type="compositionally biased region" description="Acidic residues" evidence="2">
    <location>
        <begin position="188"/>
        <end position="197"/>
    </location>
</feature>
<dbReference type="InterPro" id="IPR023562">
    <property type="entry name" value="ClpP/TepA"/>
</dbReference>
<dbReference type="SUPFAM" id="SSF52096">
    <property type="entry name" value="ClpP/crotonase"/>
    <property type="match status" value="1"/>
</dbReference>
<name>A0A8S5SP86_9CAUD</name>
<dbReference type="GO" id="GO:0009368">
    <property type="term" value="C:endopeptidase Clp complex"/>
    <property type="evidence" value="ECO:0007669"/>
    <property type="project" value="TreeGrafter"/>
</dbReference>
<dbReference type="GO" id="GO:0006515">
    <property type="term" value="P:protein quality control for misfolded or incompletely synthesized proteins"/>
    <property type="evidence" value="ECO:0007669"/>
    <property type="project" value="TreeGrafter"/>
</dbReference>
<proteinExistence type="predicted"/>
<evidence type="ECO:0000256" key="2">
    <source>
        <dbReference type="SAM" id="MobiDB-lite"/>
    </source>
</evidence>
<dbReference type="EMBL" id="BK032640">
    <property type="protein sequence ID" value="DAF52619.1"/>
    <property type="molecule type" value="Genomic_DNA"/>
</dbReference>
<accession>A0A8S5SP86</accession>
<reference evidence="3" key="1">
    <citation type="journal article" date="2021" name="Proc. Natl. Acad. Sci. U.S.A.">
        <title>A Catalog of Tens of Thousands of Viruses from Human Metagenomes Reveals Hidden Associations with Chronic Diseases.</title>
        <authorList>
            <person name="Tisza M.J."/>
            <person name="Buck C.B."/>
        </authorList>
    </citation>
    <scope>NUCLEOTIDE SEQUENCE</scope>
    <source>
        <strain evidence="3">CtnR613</strain>
    </source>
</reference>
<dbReference type="Gene3D" id="3.90.226.10">
    <property type="entry name" value="2-enoyl-CoA Hydratase, Chain A, domain 1"/>
    <property type="match status" value="1"/>
</dbReference>